<evidence type="ECO:0000313" key="3">
    <source>
        <dbReference type="Proteomes" id="UP000016567"/>
    </source>
</evidence>
<dbReference type="Proteomes" id="UP000016567">
    <property type="component" value="Unassembled WGS sequence"/>
</dbReference>
<dbReference type="AlphaFoldDB" id="U3AKA7"/>
<organism evidence="2 3">
    <name type="scientific">Vibrio azureus NBRC 104587</name>
    <dbReference type="NCBI Taxonomy" id="1219077"/>
    <lineage>
        <taxon>Bacteria</taxon>
        <taxon>Pseudomonadati</taxon>
        <taxon>Pseudomonadota</taxon>
        <taxon>Gammaproteobacteria</taxon>
        <taxon>Vibrionales</taxon>
        <taxon>Vibrionaceae</taxon>
        <taxon>Vibrio</taxon>
    </lineage>
</organism>
<proteinExistence type="predicted"/>
<keyword evidence="1" id="KW-0732">Signal</keyword>
<evidence type="ECO:0000313" key="2">
    <source>
        <dbReference type="EMBL" id="GAD74180.1"/>
    </source>
</evidence>
<dbReference type="eggNOG" id="ENOG5031PMH">
    <property type="taxonomic scope" value="Bacteria"/>
</dbReference>
<feature type="chain" id="PRO_5004639462" evidence="1">
    <location>
        <begin position="22"/>
        <end position="122"/>
    </location>
</feature>
<keyword evidence="3" id="KW-1185">Reference proteome</keyword>
<feature type="signal peptide" evidence="1">
    <location>
        <begin position="1"/>
        <end position="21"/>
    </location>
</feature>
<name>U3AKA7_9VIBR</name>
<gene>
    <name evidence="2" type="ORF">VAZ01S_004_00540</name>
</gene>
<reference evidence="2 3" key="1">
    <citation type="submission" date="2013-09" db="EMBL/GenBank/DDBJ databases">
        <title>Whole genome shotgun sequence of Vibrio azureus NBRC 104587.</title>
        <authorList>
            <person name="Isaki S."/>
            <person name="Hosoyama A."/>
            <person name="Numata M."/>
            <person name="Hashimoto M."/>
            <person name="Hosoyama Y."/>
            <person name="Tsuchikane K."/>
            <person name="Noguchi M."/>
            <person name="Hirakata S."/>
            <person name="Ichikawa N."/>
            <person name="Ohji S."/>
            <person name="Yamazoe A."/>
            <person name="Fujita N."/>
        </authorList>
    </citation>
    <scope>NUCLEOTIDE SEQUENCE [LARGE SCALE GENOMIC DNA]</scope>
    <source>
        <strain evidence="2 3">NBRC 104587</strain>
    </source>
</reference>
<dbReference type="EMBL" id="BATL01000004">
    <property type="protein sequence ID" value="GAD74180.1"/>
    <property type="molecule type" value="Genomic_DNA"/>
</dbReference>
<protein>
    <submittedName>
        <fullName evidence="2">Uncharacterized protein</fullName>
    </submittedName>
</protein>
<evidence type="ECO:0000256" key="1">
    <source>
        <dbReference type="SAM" id="SignalP"/>
    </source>
</evidence>
<dbReference type="OrthoDB" id="5906684at2"/>
<dbReference type="RefSeq" id="WP_021707962.1">
    <property type="nucleotide sequence ID" value="NZ_BAOB01000015.1"/>
</dbReference>
<accession>U3AKA7</accession>
<comment type="caution">
    <text evidence="2">The sequence shown here is derived from an EMBL/GenBank/DDBJ whole genome shotgun (WGS) entry which is preliminary data.</text>
</comment>
<sequence length="122" mass="13721">MKKKQVLVLSLALSFSSLSNAYIKPETGPDIPITQKRNITSISVGYDGSWYIDSDIGWGLSGCPDVKTMRIIYNHSLKNDYIKLLSLIQDYSKVKLSANATCNSKNDFLIDVQQFITVHKFN</sequence>